<dbReference type="InterPro" id="IPR000524">
    <property type="entry name" value="Tscrpt_reg_HTH_GntR"/>
</dbReference>
<dbReference type="InterPro" id="IPR036388">
    <property type="entry name" value="WH-like_DNA-bd_sf"/>
</dbReference>
<organism evidence="5 6">
    <name type="scientific">Tamaricihabitans halophyticus</name>
    <dbReference type="NCBI Taxonomy" id="1262583"/>
    <lineage>
        <taxon>Bacteria</taxon>
        <taxon>Bacillati</taxon>
        <taxon>Actinomycetota</taxon>
        <taxon>Actinomycetes</taxon>
        <taxon>Pseudonocardiales</taxon>
        <taxon>Pseudonocardiaceae</taxon>
        <taxon>Tamaricihabitans</taxon>
    </lineage>
</organism>
<dbReference type="InterPro" id="IPR036390">
    <property type="entry name" value="WH_DNA-bd_sf"/>
</dbReference>
<dbReference type="RefSeq" id="WP_132877993.1">
    <property type="nucleotide sequence ID" value="NZ_SLXQ01000007.1"/>
</dbReference>
<keyword evidence="6" id="KW-1185">Reference proteome</keyword>
<sequence length="228" mass="25213">MVAGLGANDAISRPNLPSNLKGVAAQEIRRQVFAGELRPGSKVDQEALAEQLGVSKIPIREALLILEHEGVIENVARRGAFVARLSRNDIQDHYRVFGVVSGLAAERAAKNMPKASLLALTDIADRMESGVGPEEQESLNFEFHRRINYAADSRRLTSILGIMSRTLPHGFYVAHQEWPEKAHEDHRKILRALTARTAARSRTAMEKHFADAGDHAVALLEAQGFWDH</sequence>
<protein>
    <submittedName>
        <fullName evidence="5">DNA-binding GntR family transcriptional regulator</fullName>
    </submittedName>
</protein>
<dbReference type="GO" id="GO:0003700">
    <property type="term" value="F:DNA-binding transcription factor activity"/>
    <property type="evidence" value="ECO:0007669"/>
    <property type="project" value="InterPro"/>
</dbReference>
<dbReference type="EMBL" id="SLXQ01000007">
    <property type="protein sequence ID" value="TCP50749.1"/>
    <property type="molecule type" value="Genomic_DNA"/>
</dbReference>
<evidence type="ECO:0000256" key="3">
    <source>
        <dbReference type="ARBA" id="ARBA00023163"/>
    </source>
</evidence>
<dbReference type="PANTHER" id="PTHR43537:SF24">
    <property type="entry name" value="GLUCONATE OPERON TRANSCRIPTIONAL REPRESSOR"/>
    <property type="match status" value="1"/>
</dbReference>
<evidence type="ECO:0000313" key="5">
    <source>
        <dbReference type="EMBL" id="TCP50749.1"/>
    </source>
</evidence>
<dbReference type="PROSITE" id="PS50949">
    <property type="entry name" value="HTH_GNTR"/>
    <property type="match status" value="1"/>
</dbReference>
<accession>A0A4R2QP89</accession>
<proteinExistence type="predicted"/>
<dbReference type="SMART" id="SM00345">
    <property type="entry name" value="HTH_GNTR"/>
    <property type="match status" value="1"/>
</dbReference>
<gene>
    <name evidence="5" type="ORF">EV191_1079</name>
</gene>
<comment type="caution">
    <text evidence="5">The sequence shown here is derived from an EMBL/GenBank/DDBJ whole genome shotgun (WGS) entry which is preliminary data.</text>
</comment>
<dbReference type="GO" id="GO:0003677">
    <property type="term" value="F:DNA binding"/>
    <property type="evidence" value="ECO:0007669"/>
    <property type="project" value="UniProtKB-KW"/>
</dbReference>
<dbReference type="InterPro" id="IPR008920">
    <property type="entry name" value="TF_FadR/GntR_C"/>
</dbReference>
<dbReference type="Gene3D" id="1.10.10.10">
    <property type="entry name" value="Winged helix-like DNA-binding domain superfamily/Winged helix DNA-binding domain"/>
    <property type="match status" value="1"/>
</dbReference>
<feature type="domain" description="HTH gntR-type" evidence="4">
    <location>
        <begin position="18"/>
        <end position="85"/>
    </location>
</feature>
<name>A0A4R2QP89_9PSEU</name>
<dbReference type="PANTHER" id="PTHR43537">
    <property type="entry name" value="TRANSCRIPTIONAL REGULATOR, GNTR FAMILY"/>
    <property type="match status" value="1"/>
</dbReference>
<dbReference type="Pfam" id="PF07729">
    <property type="entry name" value="FCD"/>
    <property type="match status" value="1"/>
</dbReference>
<keyword evidence="1" id="KW-0805">Transcription regulation</keyword>
<dbReference type="Pfam" id="PF00392">
    <property type="entry name" value="GntR"/>
    <property type="match status" value="1"/>
</dbReference>
<reference evidence="5 6" key="1">
    <citation type="submission" date="2019-03" db="EMBL/GenBank/DDBJ databases">
        <title>Genomic Encyclopedia of Type Strains, Phase IV (KMG-IV): sequencing the most valuable type-strain genomes for metagenomic binning, comparative biology and taxonomic classification.</title>
        <authorList>
            <person name="Goeker M."/>
        </authorList>
    </citation>
    <scope>NUCLEOTIDE SEQUENCE [LARGE SCALE GENOMIC DNA]</scope>
    <source>
        <strain evidence="5 6">DSM 45765</strain>
    </source>
</reference>
<dbReference type="AlphaFoldDB" id="A0A4R2QP89"/>
<evidence type="ECO:0000313" key="6">
    <source>
        <dbReference type="Proteomes" id="UP000294911"/>
    </source>
</evidence>
<dbReference type="SMART" id="SM00895">
    <property type="entry name" value="FCD"/>
    <property type="match status" value="1"/>
</dbReference>
<keyword evidence="2 5" id="KW-0238">DNA-binding</keyword>
<evidence type="ECO:0000259" key="4">
    <source>
        <dbReference type="PROSITE" id="PS50949"/>
    </source>
</evidence>
<dbReference type="Proteomes" id="UP000294911">
    <property type="component" value="Unassembled WGS sequence"/>
</dbReference>
<evidence type="ECO:0000256" key="1">
    <source>
        <dbReference type="ARBA" id="ARBA00023015"/>
    </source>
</evidence>
<dbReference type="SUPFAM" id="SSF46785">
    <property type="entry name" value="Winged helix' DNA-binding domain"/>
    <property type="match status" value="1"/>
</dbReference>
<dbReference type="Gene3D" id="1.20.120.530">
    <property type="entry name" value="GntR ligand-binding domain-like"/>
    <property type="match status" value="1"/>
</dbReference>
<dbReference type="OrthoDB" id="3570892at2"/>
<dbReference type="SUPFAM" id="SSF48008">
    <property type="entry name" value="GntR ligand-binding domain-like"/>
    <property type="match status" value="1"/>
</dbReference>
<dbReference type="CDD" id="cd07377">
    <property type="entry name" value="WHTH_GntR"/>
    <property type="match status" value="1"/>
</dbReference>
<keyword evidence="3" id="KW-0804">Transcription</keyword>
<dbReference type="InterPro" id="IPR011711">
    <property type="entry name" value="GntR_C"/>
</dbReference>
<evidence type="ECO:0000256" key="2">
    <source>
        <dbReference type="ARBA" id="ARBA00023125"/>
    </source>
</evidence>